<protein>
    <submittedName>
        <fullName evidence="5">LacI family transcriptional regulator</fullName>
    </submittedName>
</protein>
<dbReference type="Gene3D" id="1.10.260.40">
    <property type="entry name" value="lambda repressor-like DNA-binding domains"/>
    <property type="match status" value="1"/>
</dbReference>
<evidence type="ECO:0000256" key="1">
    <source>
        <dbReference type="ARBA" id="ARBA00023015"/>
    </source>
</evidence>
<sequence length="329" mass="34979">MNKNIRIADVARAAGVSTATVSRTLSNPAVVGIETRARVMAAVEATGYRVNTAARDLRQRRARSILVLAPNLANTFFGRIIATIQEVAGSAGLSVQVSDSRAEAGRIEALGHDGRADGIILLDGSLAPEILARWRLPVIELCEWNTRATLPGLAIDNAAAARLAVDHLADLGHRRVLHIAGPEGNVLAVTRRDGFLTSAAQRGVAASIAAGDFTMASGARAARDWVSRPDRPSAVFAASDECAFGFIAECHRMGISVPDDVSVVGFDDVDFADHYIPALTTIHQPRVRLGRFAAQRLIAALTEHRPLAPGRELIDAHLVVRHSTAPLQG</sequence>
<keyword evidence="6" id="KW-1185">Reference proteome</keyword>
<gene>
    <name evidence="5" type="ORF">C4N9_02725</name>
</gene>
<dbReference type="GO" id="GO:0000976">
    <property type="term" value="F:transcription cis-regulatory region binding"/>
    <property type="evidence" value="ECO:0007669"/>
    <property type="project" value="TreeGrafter"/>
</dbReference>
<dbReference type="SUPFAM" id="SSF47413">
    <property type="entry name" value="lambda repressor-like DNA-binding domains"/>
    <property type="match status" value="1"/>
</dbReference>
<name>A0A2U2CFM8_9RHOB</name>
<dbReference type="Gene3D" id="3.40.50.2300">
    <property type="match status" value="2"/>
</dbReference>
<comment type="caution">
    <text evidence="5">The sequence shown here is derived from an EMBL/GenBank/DDBJ whole genome shotgun (WGS) entry which is preliminary data.</text>
</comment>
<dbReference type="InterPro" id="IPR046335">
    <property type="entry name" value="LacI/GalR-like_sensor"/>
</dbReference>
<dbReference type="CDD" id="cd06284">
    <property type="entry name" value="PBP1_LacI-like"/>
    <property type="match status" value="1"/>
</dbReference>
<dbReference type="InterPro" id="IPR010982">
    <property type="entry name" value="Lambda_DNA-bd_dom_sf"/>
</dbReference>
<dbReference type="Pfam" id="PF00356">
    <property type="entry name" value="LacI"/>
    <property type="match status" value="1"/>
</dbReference>
<dbReference type="Pfam" id="PF13377">
    <property type="entry name" value="Peripla_BP_3"/>
    <property type="match status" value="1"/>
</dbReference>
<dbReference type="EMBL" id="QEYD01000002">
    <property type="protein sequence ID" value="PWE30703.1"/>
    <property type="molecule type" value="Genomic_DNA"/>
</dbReference>
<keyword evidence="3" id="KW-0804">Transcription</keyword>
<reference evidence="5 6" key="1">
    <citation type="submission" date="2018-05" db="EMBL/GenBank/DDBJ databases">
        <title>Pararhodobacter marina sp. nov., isolated from deep-sea water of the Indian Ocean.</title>
        <authorList>
            <person name="Lai Q.Sr."/>
            <person name="Liu X."/>
            <person name="Shao Z."/>
        </authorList>
    </citation>
    <scope>NUCLEOTIDE SEQUENCE [LARGE SCALE GENOMIC DNA]</scope>
    <source>
        <strain evidence="5 6">CIC4N-9</strain>
    </source>
</reference>
<organism evidence="5 6">
    <name type="scientific">Pararhodobacter marinus</name>
    <dbReference type="NCBI Taxonomy" id="2184063"/>
    <lineage>
        <taxon>Bacteria</taxon>
        <taxon>Pseudomonadati</taxon>
        <taxon>Pseudomonadota</taxon>
        <taxon>Alphaproteobacteria</taxon>
        <taxon>Rhodobacterales</taxon>
        <taxon>Paracoccaceae</taxon>
        <taxon>Pararhodobacter</taxon>
    </lineage>
</organism>
<dbReference type="CDD" id="cd01392">
    <property type="entry name" value="HTH_LacI"/>
    <property type="match status" value="1"/>
</dbReference>
<keyword evidence="2" id="KW-0238">DNA-binding</keyword>
<dbReference type="AlphaFoldDB" id="A0A2U2CFM8"/>
<dbReference type="SUPFAM" id="SSF53822">
    <property type="entry name" value="Periplasmic binding protein-like I"/>
    <property type="match status" value="1"/>
</dbReference>
<evidence type="ECO:0000256" key="2">
    <source>
        <dbReference type="ARBA" id="ARBA00023125"/>
    </source>
</evidence>
<proteinExistence type="predicted"/>
<evidence type="ECO:0000313" key="6">
    <source>
        <dbReference type="Proteomes" id="UP000244940"/>
    </source>
</evidence>
<dbReference type="GO" id="GO:0003700">
    <property type="term" value="F:DNA-binding transcription factor activity"/>
    <property type="evidence" value="ECO:0007669"/>
    <property type="project" value="TreeGrafter"/>
</dbReference>
<dbReference type="OrthoDB" id="8433438at2"/>
<dbReference type="InterPro" id="IPR000843">
    <property type="entry name" value="HTH_LacI"/>
</dbReference>
<dbReference type="InterPro" id="IPR028082">
    <property type="entry name" value="Peripla_BP_I"/>
</dbReference>
<evidence type="ECO:0000259" key="4">
    <source>
        <dbReference type="PROSITE" id="PS50932"/>
    </source>
</evidence>
<dbReference type="RefSeq" id="WP_109531779.1">
    <property type="nucleotide sequence ID" value="NZ_QEYD01000002.1"/>
</dbReference>
<evidence type="ECO:0000313" key="5">
    <source>
        <dbReference type="EMBL" id="PWE30703.1"/>
    </source>
</evidence>
<dbReference type="GeneID" id="94363796"/>
<accession>A0A2U2CFM8</accession>
<dbReference type="Proteomes" id="UP000244940">
    <property type="component" value="Unassembled WGS sequence"/>
</dbReference>
<dbReference type="PANTHER" id="PTHR30146">
    <property type="entry name" value="LACI-RELATED TRANSCRIPTIONAL REPRESSOR"/>
    <property type="match status" value="1"/>
</dbReference>
<dbReference type="PANTHER" id="PTHR30146:SF109">
    <property type="entry name" value="HTH-TYPE TRANSCRIPTIONAL REGULATOR GALS"/>
    <property type="match status" value="1"/>
</dbReference>
<feature type="domain" description="HTH lacI-type" evidence="4">
    <location>
        <begin position="5"/>
        <end position="59"/>
    </location>
</feature>
<dbReference type="PROSITE" id="PS50932">
    <property type="entry name" value="HTH_LACI_2"/>
    <property type="match status" value="1"/>
</dbReference>
<evidence type="ECO:0000256" key="3">
    <source>
        <dbReference type="ARBA" id="ARBA00023163"/>
    </source>
</evidence>
<dbReference type="SMART" id="SM00354">
    <property type="entry name" value="HTH_LACI"/>
    <property type="match status" value="1"/>
</dbReference>
<keyword evidence="1" id="KW-0805">Transcription regulation</keyword>